<evidence type="ECO:0000256" key="1">
    <source>
        <dbReference type="SAM" id="MobiDB-lite"/>
    </source>
</evidence>
<keyword evidence="5" id="KW-1185">Reference proteome</keyword>
<comment type="caution">
    <text evidence="4">The sequence shown here is derived from an EMBL/GenBank/DDBJ whole genome shotgun (WGS) entry which is preliminary data.</text>
</comment>
<organism evidence="4 5">
    <name type="scientific">Sporothrix bragantina</name>
    <dbReference type="NCBI Taxonomy" id="671064"/>
    <lineage>
        <taxon>Eukaryota</taxon>
        <taxon>Fungi</taxon>
        <taxon>Dikarya</taxon>
        <taxon>Ascomycota</taxon>
        <taxon>Pezizomycotina</taxon>
        <taxon>Sordariomycetes</taxon>
        <taxon>Sordariomycetidae</taxon>
        <taxon>Ophiostomatales</taxon>
        <taxon>Ophiostomataceae</taxon>
        <taxon>Sporothrix</taxon>
    </lineage>
</organism>
<dbReference type="InterPro" id="IPR054293">
    <property type="entry name" value="DUF7029"/>
</dbReference>
<evidence type="ECO:0000313" key="5">
    <source>
        <dbReference type="Proteomes" id="UP001642406"/>
    </source>
</evidence>
<protein>
    <submittedName>
        <fullName evidence="4">Uncharacterized protein</fullName>
    </submittedName>
</protein>
<dbReference type="Proteomes" id="UP001642406">
    <property type="component" value="Unassembled WGS sequence"/>
</dbReference>
<dbReference type="Pfam" id="PF22974">
    <property type="entry name" value="DUF7029"/>
    <property type="match status" value="1"/>
</dbReference>
<feature type="region of interest" description="Disordered" evidence="1">
    <location>
        <begin position="558"/>
        <end position="582"/>
    </location>
</feature>
<feature type="domain" description="DUF7223" evidence="3">
    <location>
        <begin position="314"/>
        <end position="520"/>
    </location>
</feature>
<dbReference type="InterPro" id="IPR055647">
    <property type="entry name" value="DUF7223"/>
</dbReference>
<evidence type="ECO:0000259" key="2">
    <source>
        <dbReference type="Pfam" id="PF22974"/>
    </source>
</evidence>
<accession>A0ABP0B7E5</accession>
<evidence type="ECO:0000313" key="4">
    <source>
        <dbReference type="EMBL" id="CAK7215121.1"/>
    </source>
</evidence>
<name>A0ABP0B7E5_9PEZI</name>
<evidence type="ECO:0000259" key="3">
    <source>
        <dbReference type="Pfam" id="PF23865"/>
    </source>
</evidence>
<dbReference type="Pfam" id="PF23865">
    <property type="entry name" value="DUF7223"/>
    <property type="match status" value="1"/>
</dbReference>
<feature type="compositionally biased region" description="Polar residues" evidence="1">
    <location>
        <begin position="566"/>
        <end position="575"/>
    </location>
</feature>
<reference evidence="4 5" key="1">
    <citation type="submission" date="2024-01" db="EMBL/GenBank/DDBJ databases">
        <authorList>
            <person name="Allen C."/>
            <person name="Tagirdzhanova G."/>
        </authorList>
    </citation>
    <scope>NUCLEOTIDE SEQUENCE [LARGE SCALE GENOMIC DNA]</scope>
</reference>
<feature type="domain" description="DUF7029" evidence="2">
    <location>
        <begin position="16"/>
        <end position="116"/>
    </location>
</feature>
<dbReference type="EMBL" id="CAWUHC010000014">
    <property type="protein sequence ID" value="CAK7215121.1"/>
    <property type="molecule type" value="Genomic_DNA"/>
</dbReference>
<proteinExistence type="predicted"/>
<sequence>MSYGEPYAWVTMNETAYPIIQTVNSKYFQKVWCDVSAGWIKMQFSSEDAYNYAWDAWHNKARPAMGDYVVVTPESTCVNWDSTQQRYFIRATSEERDDSSKTITCRTADISLTDTTGEGKPMDVNFNNFNQKNGVNVRADASANGGNNFTDNGGEVLGDPSGDSDYDDYLDEIIGPMELEALNKTLSKYGLTLDDFYGASDLPDLATENLVGPRSLRSRIKKALQKVASAVKDSVQVVASAVKTAVDAIVDVAQTVQEALPTFTTINESLTTPVTFDSTKIGNIVTTPFHDQEGYQLLSLSVDQDIGDDVSVKASVDLFCVECGVQGDFNLNGQVSFILSELKFQTGFIDVTGAMHAGLELGIVAEASVNKDFTKPIASIPLSPFTIPGVVIVGPEFTLDAGVSLALGVEGSLLAGATADWVNIHAHIDVVNTTSSFATGFKPDVTPVFDVDGSITFKTTFFIEGALGIGLNFLNGAFDKSVALVDRPGLFISAGLGASFDLNSTDDDFCNGLDIAVGFSNEVSINVFDVTNIPLDDESVTLDSHCFDLFSRRSSAGLPELPAPESTRSLQSRQDVGTDIDDSSIGNSTFDGGIMAELYTHDLGDTSKGLRLRYSPNGNTYAVSPDKVPQGVDSTKEWSGWFAADSSGAFVVGDSHGRFFHAYTDTLATLGVSRMRLHEPDEMPKTAQPIVLAAATLANSTSTGLPYIVASDLGGGIYFPIICIYESGSVYPKIFLAKDPDAGAATLMSNDVDVRKQVTGAAIKSCGYVPITNGVMGVDISQVADES</sequence>
<gene>
    <name evidence="4" type="ORF">SBRCBS47491_002374</name>
</gene>